<dbReference type="STRING" id="324925.Ppha_1453"/>
<proteinExistence type="predicted"/>
<dbReference type="EMBL" id="CP001110">
    <property type="protein sequence ID" value="ACF43707.1"/>
    <property type="molecule type" value="Genomic_DNA"/>
</dbReference>
<dbReference type="Proteomes" id="UP000002724">
    <property type="component" value="Chromosome"/>
</dbReference>
<organism evidence="1 2">
    <name type="scientific">Pelodictyon phaeoclathratiforme (strain DSM 5477 / BU-1)</name>
    <dbReference type="NCBI Taxonomy" id="324925"/>
    <lineage>
        <taxon>Bacteria</taxon>
        <taxon>Pseudomonadati</taxon>
        <taxon>Chlorobiota</taxon>
        <taxon>Chlorobiia</taxon>
        <taxon>Chlorobiales</taxon>
        <taxon>Chlorobiaceae</taxon>
        <taxon>Chlorobium/Pelodictyon group</taxon>
        <taxon>Pelodictyon</taxon>
    </lineage>
</organism>
<evidence type="ECO:0000313" key="1">
    <source>
        <dbReference type="EMBL" id="ACF43707.1"/>
    </source>
</evidence>
<sequence>MKQAFAIGWGISFSVGRFRRNLLFYKDVKITNALRSQFDYERYGKLPEKKPTISVKVIEGRGR</sequence>
<accession>B4SA11</accession>
<dbReference type="AlphaFoldDB" id="B4SA11"/>
<reference evidence="1 2" key="1">
    <citation type="submission" date="2008-06" db="EMBL/GenBank/DDBJ databases">
        <title>Complete sequence of Pelodictyon phaeoclathratiforme BU-1.</title>
        <authorList>
            <consortium name="US DOE Joint Genome Institute"/>
            <person name="Lucas S."/>
            <person name="Copeland A."/>
            <person name="Lapidus A."/>
            <person name="Glavina del Rio T."/>
            <person name="Dalin E."/>
            <person name="Tice H."/>
            <person name="Bruce D."/>
            <person name="Goodwin L."/>
            <person name="Pitluck S."/>
            <person name="Schmutz J."/>
            <person name="Larimer F."/>
            <person name="Land M."/>
            <person name="Hauser L."/>
            <person name="Kyrpides N."/>
            <person name="Mikhailova N."/>
            <person name="Liu Z."/>
            <person name="Li T."/>
            <person name="Zhao F."/>
            <person name="Overmann J."/>
            <person name="Bryant D.A."/>
            <person name="Richardson P."/>
        </authorList>
    </citation>
    <scope>NUCLEOTIDE SEQUENCE [LARGE SCALE GENOMIC DNA]</scope>
    <source>
        <strain evidence="2">DSM 5477 / BU-1</strain>
    </source>
</reference>
<dbReference type="HOGENOM" id="CLU_2881910_0_0_10"/>
<name>B4SA11_PELPB</name>
<gene>
    <name evidence="1" type="ordered locus">Ppha_1453</name>
</gene>
<keyword evidence="2" id="KW-1185">Reference proteome</keyword>
<evidence type="ECO:0000313" key="2">
    <source>
        <dbReference type="Proteomes" id="UP000002724"/>
    </source>
</evidence>
<dbReference type="RefSeq" id="WP_012508195.1">
    <property type="nucleotide sequence ID" value="NC_011060.1"/>
</dbReference>
<protein>
    <submittedName>
        <fullName evidence="1">Uncharacterized protein</fullName>
    </submittedName>
</protein>
<dbReference type="KEGG" id="pph:Ppha_1453"/>